<feature type="region of interest" description="Disordered" evidence="2">
    <location>
        <begin position="361"/>
        <end position="381"/>
    </location>
</feature>
<feature type="compositionally biased region" description="Polar residues" evidence="2">
    <location>
        <begin position="1"/>
        <end position="12"/>
    </location>
</feature>
<feature type="compositionally biased region" description="Polar residues" evidence="2">
    <location>
        <begin position="364"/>
        <end position="377"/>
    </location>
</feature>
<dbReference type="Proteomes" id="UP000887575">
    <property type="component" value="Unassembled WGS sequence"/>
</dbReference>
<organism evidence="3 4">
    <name type="scientific">Mesorhabditis belari</name>
    <dbReference type="NCBI Taxonomy" id="2138241"/>
    <lineage>
        <taxon>Eukaryota</taxon>
        <taxon>Metazoa</taxon>
        <taxon>Ecdysozoa</taxon>
        <taxon>Nematoda</taxon>
        <taxon>Chromadorea</taxon>
        <taxon>Rhabditida</taxon>
        <taxon>Rhabditina</taxon>
        <taxon>Rhabditomorpha</taxon>
        <taxon>Rhabditoidea</taxon>
        <taxon>Rhabditidae</taxon>
        <taxon>Mesorhabditinae</taxon>
        <taxon>Mesorhabditis</taxon>
    </lineage>
</organism>
<dbReference type="WBParaSite" id="MBELARI_LOCUS5606">
    <property type="protein sequence ID" value="MBELARI_LOCUS5606"/>
    <property type="gene ID" value="MBELARI_LOCUS5606"/>
</dbReference>
<reference evidence="4" key="1">
    <citation type="submission" date="2024-02" db="UniProtKB">
        <authorList>
            <consortium name="WormBaseParasite"/>
        </authorList>
    </citation>
    <scope>IDENTIFICATION</scope>
</reference>
<feature type="compositionally biased region" description="Basic and acidic residues" evidence="2">
    <location>
        <begin position="269"/>
        <end position="282"/>
    </location>
</feature>
<feature type="compositionally biased region" description="Polar residues" evidence="2">
    <location>
        <begin position="87"/>
        <end position="98"/>
    </location>
</feature>
<keyword evidence="3" id="KW-1185">Reference proteome</keyword>
<feature type="compositionally biased region" description="Pro residues" evidence="2">
    <location>
        <begin position="37"/>
        <end position="50"/>
    </location>
</feature>
<feature type="region of interest" description="Disordered" evidence="2">
    <location>
        <begin position="1"/>
        <end position="80"/>
    </location>
</feature>
<protein>
    <submittedName>
        <fullName evidence="4">Uncharacterized protein</fullName>
    </submittedName>
</protein>
<evidence type="ECO:0000313" key="3">
    <source>
        <dbReference type="Proteomes" id="UP000887575"/>
    </source>
</evidence>
<feature type="region of interest" description="Disordered" evidence="2">
    <location>
        <begin position="203"/>
        <end position="282"/>
    </location>
</feature>
<name>A0AAF3FG31_9BILA</name>
<evidence type="ECO:0000256" key="1">
    <source>
        <dbReference type="SAM" id="Coils"/>
    </source>
</evidence>
<keyword evidence="1" id="KW-0175">Coiled coil</keyword>
<feature type="compositionally biased region" description="Low complexity" evidence="2">
    <location>
        <begin position="215"/>
        <end position="247"/>
    </location>
</feature>
<feature type="region of interest" description="Disordered" evidence="2">
    <location>
        <begin position="87"/>
        <end position="106"/>
    </location>
</feature>
<accession>A0AAF3FG31</accession>
<evidence type="ECO:0000256" key="2">
    <source>
        <dbReference type="SAM" id="MobiDB-lite"/>
    </source>
</evidence>
<proteinExistence type="predicted"/>
<feature type="compositionally biased region" description="Low complexity" evidence="2">
    <location>
        <begin position="13"/>
        <end position="30"/>
    </location>
</feature>
<sequence>MGNRPSVVQSTYPRHGGPPWGPPHGVHGIPTTALPSRHPPPRFGSAPPRPQSLYERTPYSFVPHQGPPPPPPGHPHSQLRRSQMSLNGADSGYMTSPGDSDRAKRASRLSLHEFAFDARPIIMASPKTMKKLEKRHKKMLKKMGAKMPPIAFAPGAMLPPPQMHPMRAPPPPNQFQRAISFDNLHRHRIDIDRAQKEAWIEQMRRSQMAHPRVESTSTAARSSSGRGSLSPSPLTTSSPFASSPSESQNNVDGWTDNRRSDRSMGMMQSKEEPRKQKDIRERKIPVQILTRIRPESPVHYETARAPINAKPQNSRDHNHEILQELNPSPAVLRERVHNIERVEKRISTSCTYAQPIPRDRNSRLTETGYSSCRSSVSGMPRGDQSEIDFSWVRDEEKKLNDKVKFSSNREASSSLPEFYFGMDPPKINVNEKKEINRPDNMGASPRMDADVRTKLAFFEREAREAENERRKSLNANEIHDRLPNDELLTPKIIEPRSYHEIPSHGPAERRLQRISRNLEAQHLHDQYRVTPINSHENCDRKWRSSMAF</sequence>
<feature type="compositionally biased region" description="Pro residues" evidence="2">
    <location>
        <begin position="65"/>
        <end position="74"/>
    </location>
</feature>
<evidence type="ECO:0000313" key="4">
    <source>
        <dbReference type="WBParaSite" id="MBELARI_LOCUS5606"/>
    </source>
</evidence>
<feature type="coiled-coil region" evidence="1">
    <location>
        <begin position="448"/>
        <end position="475"/>
    </location>
</feature>
<dbReference type="AlphaFoldDB" id="A0AAF3FG31"/>